<protein>
    <submittedName>
        <fullName evidence="3">Uncharacterized protein</fullName>
    </submittedName>
</protein>
<dbReference type="EMBL" id="PYMB01000002">
    <property type="protein sequence ID" value="PSW14583.1"/>
    <property type="molecule type" value="Genomic_DNA"/>
</dbReference>
<keyword evidence="2" id="KW-1133">Transmembrane helix</keyword>
<gene>
    <name evidence="3" type="ORF">C9J01_09165</name>
</gene>
<evidence type="ECO:0000313" key="4">
    <source>
        <dbReference type="Proteomes" id="UP000241346"/>
    </source>
</evidence>
<sequence length="104" mass="12519">MVYVGFFHFSWLCPYRVDWFGYFSMNPIEMKLLLDEDMSEKQVIEEVTRLRYDVQELKREVERLASNDQETKWYEKDYVIASVRIILFAFAVSVILLFGLLSMQ</sequence>
<proteinExistence type="predicted"/>
<dbReference type="Proteomes" id="UP000241346">
    <property type="component" value="Unassembled WGS sequence"/>
</dbReference>
<name>A0A2T3NHZ9_9GAMM</name>
<accession>A0A2T3NHZ9</accession>
<evidence type="ECO:0000256" key="2">
    <source>
        <dbReference type="SAM" id="Phobius"/>
    </source>
</evidence>
<feature type="coiled-coil region" evidence="1">
    <location>
        <begin position="40"/>
        <end position="67"/>
    </location>
</feature>
<keyword evidence="1" id="KW-0175">Coiled coil</keyword>
<feature type="transmembrane region" description="Helical" evidence="2">
    <location>
        <begin position="78"/>
        <end position="101"/>
    </location>
</feature>
<evidence type="ECO:0000256" key="1">
    <source>
        <dbReference type="SAM" id="Coils"/>
    </source>
</evidence>
<comment type="caution">
    <text evidence="3">The sequence shown here is derived from an EMBL/GenBank/DDBJ whole genome shotgun (WGS) entry which is preliminary data.</text>
</comment>
<keyword evidence="2" id="KW-0812">Transmembrane</keyword>
<keyword evidence="2" id="KW-0472">Membrane</keyword>
<organism evidence="3 4">
    <name type="scientific">Photobacterium rosenbergii</name>
    <dbReference type="NCBI Taxonomy" id="294936"/>
    <lineage>
        <taxon>Bacteria</taxon>
        <taxon>Pseudomonadati</taxon>
        <taxon>Pseudomonadota</taxon>
        <taxon>Gammaproteobacteria</taxon>
        <taxon>Vibrionales</taxon>
        <taxon>Vibrionaceae</taxon>
        <taxon>Photobacterium</taxon>
    </lineage>
</organism>
<dbReference type="AlphaFoldDB" id="A0A2T3NHZ9"/>
<evidence type="ECO:0000313" key="3">
    <source>
        <dbReference type="EMBL" id="PSW14583.1"/>
    </source>
</evidence>
<reference evidence="3 4" key="1">
    <citation type="submission" date="2018-03" db="EMBL/GenBank/DDBJ databases">
        <title>Whole genome sequencing of Histamine producing bacteria.</title>
        <authorList>
            <person name="Butler K."/>
        </authorList>
    </citation>
    <scope>NUCLEOTIDE SEQUENCE [LARGE SCALE GENOMIC DNA]</scope>
    <source>
        <strain evidence="3 4">DSM 19138</strain>
    </source>
</reference>
<dbReference type="RefSeq" id="WP_107297822.1">
    <property type="nucleotide sequence ID" value="NZ_PYMB01000002.1"/>
</dbReference>